<feature type="signal peptide" evidence="2">
    <location>
        <begin position="1"/>
        <end position="19"/>
    </location>
</feature>
<dbReference type="SUPFAM" id="SSF55797">
    <property type="entry name" value="PR-1-like"/>
    <property type="match status" value="1"/>
</dbReference>
<organism evidence="4 5">
    <name type="scientific">Geotrypetes seraphini</name>
    <name type="common">Gaboon caecilian</name>
    <name type="synonym">Caecilia seraphini</name>
    <dbReference type="NCBI Taxonomy" id="260995"/>
    <lineage>
        <taxon>Eukaryota</taxon>
        <taxon>Metazoa</taxon>
        <taxon>Chordata</taxon>
        <taxon>Craniata</taxon>
        <taxon>Vertebrata</taxon>
        <taxon>Euteleostomi</taxon>
        <taxon>Amphibia</taxon>
        <taxon>Gymnophiona</taxon>
        <taxon>Geotrypetes</taxon>
    </lineage>
</organism>
<gene>
    <name evidence="5" type="primary">LOC117357770</name>
</gene>
<keyword evidence="2" id="KW-0732">Signal</keyword>
<dbReference type="SMART" id="SM00198">
    <property type="entry name" value="SCP"/>
    <property type="match status" value="1"/>
</dbReference>
<dbReference type="RefSeq" id="XP_033794736.1">
    <property type="nucleotide sequence ID" value="XM_033938845.1"/>
</dbReference>
<dbReference type="AlphaFoldDB" id="A0A6P8R7N8"/>
<dbReference type="Pfam" id="PF00188">
    <property type="entry name" value="CAP"/>
    <property type="match status" value="1"/>
</dbReference>
<evidence type="ECO:0000256" key="2">
    <source>
        <dbReference type="SAM" id="SignalP"/>
    </source>
</evidence>
<dbReference type="InterPro" id="IPR035940">
    <property type="entry name" value="CAP_sf"/>
</dbReference>
<feature type="chain" id="PRO_5028132458" evidence="2">
    <location>
        <begin position="20"/>
        <end position="238"/>
    </location>
</feature>
<evidence type="ECO:0000259" key="3">
    <source>
        <dbReference type="SMART" id="SM00198"/>
    </source>
</evidence>
<reference evidence="5" key="1">
    <citation type="submission" date="2025-08" db="UniProtKB">
        <authorList>
            <consortium name="RefSeq"/>
        </authorList>
    </citation>
    <scope>IDENTIFICATION</scope>
</reference>
<comment type="similarity">
    <text evidence="1">Belongs to the CRISP family.</text>
</comment>
<name>A0A6P8R7N8_GEOSA</name>
<dbReference type="PANTHER" id="PTHR10334">
    <property type="entry name" value="CYSTEINE-RICH SECRETORY PROTEIN-RELATED"/>
    <property type="match status" value="1"/>
</dbReference>
<dbReference type="Proteomes" id="UP000515159">
    <property type="component" value="Chromosome 3"/>
</dbReference>
<protein>
    <submittedName>
        <fullName evidence="5">Cysteine-rich venom protein LEI1-like</fullName>
    </submittedName>
</protein>
<dbReference type="Gene3D" id="3.40.33.10">
    <property type="entry name" value="CAP"/>
    <property type="match status" value="1"/>
</dbReference>
<dbReference type="InParanoid" id="A0A6P8R7N8"/>
<keyword evidence="4" id="KW-1185">Reference proteome</keyword>
<sequence length="238" mass="26788">MAMLTLVLSLGILLQPSFGQDESIPFESLNTEQPDVQEEIVNKTNECRRSVSPTAQDMQEMRWDEDMAIQLREVAKKCSSNHSTKEQRMYNGTTCGENMALARTPMPWPTMINAFNDEYKNFSYGSGGKTNDSMFGHFTQLCWYSSFKLAAAVNNCSDAFGPVFIFWMWFWPSGNYADEINFPYKNGTPCGSCPNNCTNGLCNNPCWAWNTCSGCAGNKHLCQREDVSSCCKKMCTCD</sequence>
<evidence type="ECO:0000256" key="1">
    <source>
        <dbReference type="ARBA" id="ARBA00009923"/>
    </source>
</evidence>
<feature type="domain" description="SCP" evidence="3">
    <location>
        <begin position="35"/>
        <end position="178"/>
    </location>
</feature>
<dbReference type="OrthoDB" id="737510at2759"/>
<proteinExistence type="inferred from homology"/>
<dbReference type="FunFam" id="3.40.33.10:FF:000005">
    <property type="entry name" value="Cysteine-rich secretory protein 2"/>
    <property type="match status" value="1"/>
</dbReference>
<dbReference type="InterPro" id="IPR014044">
    <property type="entry name" value="CAP_dom"/>
</dbReference>
<dbReference type="GeneID" id="117357770"/>
<evidence type="ECO:0000313" key="4">
    <source>
        <dbReference type="Proteomes" id="UP000515159"/>
    </source>
</evidence>
<dbReference type="InterPro" id="IPR001283">
    <property type="entry name" value="CRISP-related"/>
</dbReference>
<accession>A0A6P8R7N8</accession>
<dbReference type="KEGG" id="gsh:117357770"/>
<evidence type="ECO:0000313" key="5">
    <source>
        <dbReference type="RefSeq" id="XP_033794736.1"/>
    </source>
</evidence>